<evidence type="ECO:0000313" key="3">
    <source>
        <dbReference type="Proteomes" id="UP000645828"/>
    </source>
</evidence>
<name>A0A811ZYH9_NYCPR</name>
<dbReference type="GO" id="GO:0045271">
    <property type="term" value="C:respiratory chain complex I"/>
    <property type="evidence" value="ECO:0007669"/>
    <property type="project" value="InterPro"/>
</dbReference>
<sequence length="484" mass="52680">MAASLLLREGRSAALKIMLLEARVFRGLASTVSLCAESGKSEKGLPPNPKKQSPPKNVVERKERGRLLATPTAAELSKNLSSPSSYPSIVNRGRVVASPSTSPDDSMPFTDEGLPEFLSRKTLVEFPQKVLPPFRKQGSDSKVPQESKGRTNDSSSSSSSSASSSSSSSSDSSSDSESDEEGDASKVDPQMMSRSKEGLPTPQAPRSPESRASKIATAAREKIRSQQVQPDLSPSERPRQAKKKGPTVKPSEDRKDAKPKATTPKLQADKEIVKQNIKEKQMEKILRSSEKDQESQKSLEVKKTFPDPTKSGLSTQPDVSPAPGQLTERTRAAGQLQASPDSRERHFEKQVLEGDGEVAFPLPDKENAGKQVTGGVLEAKEEILEDQTPLQHPKPVPAPDAGVFKQKTTGLEPEGQDGMAEDAVPGLQEQDNTPEPAQAEPFDNTTYRNLQHHDYTPYTFLDLNLDLSKYRMPQPSSGRESPRH</sequence>
<dbReference type="Pfam" id="PF15880">
    <property type="entry name" value="NDUFV3"/>
    <property type="match status" value="1"/>
</dbReference>
<dbReference type="EMBL" id="CAJHUB010000784">
    <property type="protein sequence ID" value="CAD7693697.1"/>
    <property type="molecule type" value="Genomic_DNA"/>
</dbReference>
<evidence type="ECO:0000256" key="1">
    <source>
        <dbReference type="SAM" id="MobiDB-lite"/>
    </source>
</evidence>
<accession>A0A811ZYH9</accession>
<feature type="region of interest" description="Disordered" evidence="1">
    <location>
        <begin position="126"/>
        <end position="350"/>
    </location>
</feature>
<dbReference type="PANTHER" id="PTHR17117:SF3">
    <property type="entry name" value="NADH DEHYDROGENASE [UBIQUINONE] FLAVOPROTEIN 3, MITOCHONDRIAL"/>
    <property type="match status" value="1"/>
</dbReference>
<evidence type="ECO:0000313" key="2">
    <source>
        <dbReference type="EMBL" id="CAD7693697.1"/>
    </source>
</evidence>
<dbReference type="PANTHER" id="PTHR17117">
    <property type="entry name" value="NADH-UBIQUINONE OXIDOREDUCTASE"/>
    <property type="match status" value="1"/>
</dbReference>
<dbReference type="GO" id="GO:0042775">
    <property type="term" value="P:mitochondrial ATP synthesis coupled electron transport"/>
    <property type="evidence" value="ECO:0007669"/>
    <property type="project" value="TreeGrafter"/>
</dbReference>
<feature type="compositionally biased region" description="Low complexity" evidence="1">
    <location>
        <begin position="153"/>
        <end position="173"/>
    </location>
</feature>
<organism evidence="2 3">
    <name type="scientific">Nyctereutes procyonoides</name>
    <name type="common">Raccoon dog</name>
    <name type="synonym">Canis procyonoides</name>
    <dbReference type="NCBI Taxonomy" id="34880"/>
    <lineage>
        <taxon>Eukaryota</taxon>
        <taxon>Metazoa</taxon>
        <taxon>Chordata</taxon>
        <taxon>Craniata</taxon>
        <taxon>Vertebrata</taxon>
        <taxon>Euteleostomi</taxon>
        <taxon>Mammalia</taxon>
        <taxon>Eutheria</taxon>
        <taxon>Laurasiatheria</taxon>
        <taxon>Carnivora</taxon>
        <taxon>Caniformia</taxon>
        <taxon>Canidae</taxon>
        <taxon>Nyctereutes</taxon>
    </lineage>
</organism>
<keyword evidence="3" id="KW-1185">Reference proteome</keyword>
<feature type="compositionally biased region" description="Basic and acidic residues" evidence="1">
    <location>
        <begin position="341"/>
        <end position="350"/>
    </location>
</feature>
<proteinExistence type="predicted"/>
<feature type="compositionally biased region" description="Basic and acidic residues" evidence="1">
    <location>
        <begin position="137"/>
        <end position="151"/>
    </location>
</feature>
<dbReference type="GO" id="GO:0005739">
    <property type="term" value="C:mitochondrion"/>
    <property type="evidence" value="ECO:0007669"/>
    <property type="project" value="InterPro"/>
</dbReference>
<dbReference type="Proteomes" id="UP000645828">
    <property type="component" value="Unassembled WGS sequence"/>
</dbReference>
<comment type="caution">
    <text evidence="2">The sequence shown here is derived from an EMBL/GenBank/DDBJ whole genome shotgun (WGS) entry which is preliminary data.</text>
</comment>
<feature type="region of interest" description="Disordered" evidence="1">
    <location>
        <begin position="378"/>
        <end position="445"/>
    </location>
</feature>
<gene>
    <name evidence="2" type="ORF">NYPRO_LOCUS26489</name>
</gene>
<feature type="region of interest" description="Disordered" evidence="1">
    <location>
        <begin position="37"/>
        <end position="114"/>
    </location>
</feature>
<dbReference type="InterPro" id="IPR026193">
    <property type="entry name" value="NDUFV3"/>
</dbReference>
<feature type="compositionally biased region" description="Basic and acidic residues" evidence="1">
    <location>
        <begin position="267"/>
        <end position="305"/>
    </location>
</feature>
<protein>
    <submittedName>
        <fullName evidence="2">(raccoon dog) hypothetical protein</fullName>
    </submittedName>
</protein>
<feature type="compositionally biased region" description="Basic and acidic residues" evidence="1">
    <location>
        <begin position="250"/>
        <end position="259"/>
    </location>
</feature>
<dbReference type="AlphaFoldDB" id="A0A811ZYH9"/>
<reference evidence="2" key="1">
    <citation type="submission" date="2020-12" db="EMBL/GenBank/DDBJ databases">
        <authorList>
            <consortium name="Molecular Ecology Group"/>
        </authorList>
    </citation>
    <scope>NUCLEOTIDE SEQUENCE</scope>
    <source>
        <strain evidence="2">TBG_1078</strain>
    </source>
</reference>